<dbReference type="GO" id="GO:0016779">
    <property type="term" value="F:nucleotidyltransferase activity"/>
    <property type="evidence" value="ECO:0007669"/>
    <property type="project" value="TreeGrafter"/>
</dbReference>
<feature type="domain" description="Rhodanese" evidence="5">
    <location>
        <begin position="377"/>
        <end position="460"/>
    </location>
</feature>
<dbReference type="InterPro" id="IPR000594">
    <property type="entry name" value="ThiF_NAD_FAD-bd"/>
</dbReference>
<dbReference type="Pfam" id="PF00581">
    <property type="entry name" value="Rhodanese"/>
    <property type="match status" value="1"/>
</dbReference>
<gene>
    <name evidence="6" type="ORF">JKP88DRAFT_204771</name>
</gene>
<reference evidence="6" key="1">
    <citation type="submission" date="2021-02" db="EMBL/GenBank/DDBJ databases">
        <title>First Annotated Genome of the Yellow-green Alga Tribonema minus.</title>
        <authorList>
            <person name="Mahan K.M."/>
        </authorList>
    </citation>
    <scope>NUCLEOTIDE SEQUENCE</scope>
    <source>
        <strain evidence="6">UTEX B ZZ1240</strain>
    </source>
</reference>
<evidence type="ECO:0000259" key="5">
    <source>
        <dbReference type="PROSITE" id="PS50206"/>
    </source>
</evidence>
<sequence length="462" mass="48507">MCKLRCLTCAALAACCGAFISSPPTTGKAAAAAAPATGAPKQVAFERAAQCIPWPRRRQLSLTTAAGDGSEDLPHLTQDEVRRYSRHLILPDVGVEGQRRLKASSVLAIGAGGLGSPALLYLAAAGVGRVGIVDDDVVDESNLQRQVIHGTSTLGVSKVESARTRILDINPHVQVELYPEQLTSDNALDIIKGYDVVLDGSDNFPTKYLVNDACVLQGVPNVYGAILGFEGQVSVFSYKGGPNYRDLLPVPPNPGDVPSCAEGGVLGILPGVIGCIQATEVIKILLGKGDVLSGRLLIYDALKMTFKESALLPRSEPIAGLVDYQGFCGFAPKSSAAAAAAAAAASAAAHAQPPPRFERVSAQAAAERLASGWSPFVLDVRLPQEAKIASLPFADMVVPHREVARVAAALPRDRDILVHCKVGGRSSKACETLAALGFERLYNLEGGIIAWANEIDRSLAVY</sequence>
<dbReference type="InterPro" id="IPR036873">
    <property type="entry name" value="Rhodanese-like_dom_sf"/>
</dbReference>
<dbReference type="PANTHER" id="PTHR10953">
    <property type="entry name" value="UBIQUITIN-ACTIVATING ENZYME E1"/>
    <property type="match status" value="1"/>
</dbReference>
<dbReference type="FunFam" id="3.40.50.720:FF:000033">
    <property type="entry name" value="Adenylyltransferase and sulfurtransferase MOCS3"/>
    <property type="match status" value="1"/>
</dbReference>
<dbReference type="PANTHER" id="PTHR10953:SF102">
    <property type="entry name" value="ADENYLYLTRANSFERASE AND SULFURTRANSFERASE MOCS3"/>
    <property type="match status" value="1"/>
</dbReference>
<organism evidence="6 7">
    <name type="scientific">Tribonema minus</name>
    <dbReference type="NCBI Taxonomy" id="303371"/>
    <lineage>
        <taxon>Eukaryota</taxon>
        <taxon>Sar</taxon>
        <taxon>Stramenopiles</taxon>
        <taxon>Ochrophyta</taxon>
        <taxon>PX clade</taxon>
        <taxon>Xanthophyceae</taxon>
        <taxon>Tribonematales</taxon>
        <taxon>Tribonemataceae</taxon>
        <taxon>Tribonema</taxon>
    </lineage>
</organism>
<keyword evidence="7" id="KW-1185">Reference proteome</keyword>
<dbReference type="GO" id="GO:0008641">
    <property type="term" value="F:ubiquitin-like modifier activating enzyme activity"/>
    <property type="evidence" value="ECO:0007669"/>
    <property type="project" value="InterPro"/>
</dbReference>
<dbReference type="Gene3D" id="3.40.250.10">
    <property type="entry name" value="Rhodanese-like domain"/>
    <property type="match status" value="1"/>
</dbReference>
<dbReference type="GO" id="GO:0005737">
    <property type="term" value="C:cytoplasm"/>
    <property type="evidence" value="ECO:0007669"/>
    <property type="project" value="TreeGrafter"/>
</dbReference>
<dbReference type="NCBIfam" id="NF004281">
    <property type="entry name" value="PRK05690.1"/>
    <property type="match status" value="1"/>
</dbReference>
<dbReference type="OrthoDB" id="187850at2759"/>
<comment type="caution">
    <text evidence="6">The sequence shown here is derived from an EMBL/GenBank/DDBJ whole genome shotgun (WGS) entry which is preliminary data.</text>
</comment>
<evidence type="ECO:0000256" key="1">
    <source>
        <dbReference type="ARBA" id="ARBA00022679"/>
    </source>
</evidence>
<dbReference type="SUPFAM" id="SSF69572">
    <property type="entry name" value="Activating enzymes of the ubiquitin-like proteins"/>
    <property type="match status" value="1"/>
</dbReference>
<keyword evidence="2" id="KW-0547">Nucleotide-binding</keyword>
<accession>A0A836CQ68</accession>
<dbReference type="InterPro" id="IPR035985">
    <property type="entry name" value="Ubiquitin-activating_enz"/>
</dbReference>
<feature type="signal peptide" evidence="4">
    <location>
        <begin position="1"/>
        <end position="18"/>
    </location>
</feature>
<evidence type="ECO:0000256" key="3">
    <source>
        <dbReference type="ARBA" id="ARBA00022840"/>
    </source>
</evidence>
<name>A0A836CQ68_9STRA</name>
<keyword evidence="4" id="KW-0732">Signal</keyword>
<dbReference type="EMBL" id="JAFCMP010000017">
    <property type="protein sequence ID" value="KAG5191621.1"/>
    <property type="molecule type" value="Genomic_DNA"/>
</dbReference>
<dbReference type="InterPro" id="IPR001763">
    <property type="entry name" value="Rhodanese-like_dom"/>
</dbReference>
<dbReference type="SUPFAM" id="SSF52821">
    <property type="entry name" value="Rhodanese/Cell cycle control phosphatase"/>
    <property type="match status" value="1"/>
</dbReference>
<dbReference type="Pfam" id="PF00899">
    <property type="entry name" value="ThiF"/>
    <property type="match status" value="1"/>
</dbReference>
<dbReference type="InterPro" id="IPR045886">
    <property type="entry name" value="ThiF/MoeB/HesA"/>
</dbReference>
<dbReference type="PROSITE" id="PS50206">
    <property type="entry name" value="RHODANESE_3"/>
    <property type="match status" value="1"/>
</dbReference>
<dbReference type="AlphaFoldDB" id="A0A836CQ68"/>
<protein>
    <submittedName>
        <fullName evidence="6">Molybdopterin biosynthesis protein MoeB</fullName>
    </submittedName>
</protein>
<feature type="chain" id="PRO_5032321904" evidence="4">
    <location>
        <begin position="19"/>
        <end position="462"/>
    </location>
</feature>
<dbReference type="SMART" id="SM00450">
    <property type="entry name" value="RHOD"/>
    <property type="match status" value="1"/>
</dbReference>
<keyword evidence="1" id="KW-0808">Transferase</keyword>
<evidence type="ECO:0000313" key="7">
    <source>
        <dbReference type="Proteomes" id="UP000664859"/>
    </source>
</evidence>
<dbReference type="CDD" id="cd00757">
    <property type="entry name" value="ThiF_MoeB_HesA_family"/>
    <property type="match status" value="1"/>
</dbReference>
<dbReference type="Proteomes" id="UP000664859">
    <property type="component" value="Unassembled WGS sequence"/>
</dbReference>
<evidence type="ECO:0000256" key="2">
    <source>
        <dbReference type="ARBA" id="ARBA00022741"/>
    </source>
</evidence>
<dbReference type="GO" id="GO:0004792">
    <property type="term" value="F:thiosulfate-cyanide sulfurtransferase activity"/>
    <property type="evidence" value="ECO:0007669"/>
    <property type="project" value="TreeGrafter"/>
</dbReference>
<dbReference type="GO" id="GO:0005524">
    <property type="term" value="F:ATP binding"/>
    <property type="evidence" value="ECO:0007669"/>
    <property type="project" value="UniProtKB-KW"/>
</dbReference>
<evidence type="ECO:0000313" key="6">
    <source>
        <dbReference type="EMBL" id="KAG5191621.1"/>
    </source>
</evidence>
<keyword evidence="3" id="KW-0067">ATP-binding</keyword>
<dbReference type="Gene3D" id="3.40.50.720">
    <property type="entry name" value="NAD(P)-binding Rossmann-like Domain"/>
    <property type="match status" value="1"/>
</dbReference>
<proteinExistence type="predicted"/>
<evidence type="ECO:0000256" key="4">
    <source>
        <dbReference type="SAM" id="SignalP"/>
    </source>
</evidence>